<keyword evidence="1" id="KW-1133">Transmembrane helix</keyword>
<dbReference type="AlphaFoldDB" id="G9Y9Q3"/>
<dbReference type="EMBL" id="AGCI01000076">
    <property type="protein sequence ID" value="EHM40484.1"/>
    <property type="molecule type" value="Genomic_DNA"/>
</dbReference>
<reference evidence="2 3" key="1">
    <citation type="submission" date="2011-08" db="EMBL/GenBank/DDBJ databases">
        <authorList>
            <person name="Weinstock G."/>
            <person name="Sodergren E."/>
            <person name="Clifton S."/>
            <person name="Fulton L."/>
            <person name="Fulton B."/>
            <person name="Courtney L."/>
            <person name="Fronick C."/>
            <person name="Harrison M."/>
            <person name="Strong C."/>
            <person name="Farmer C."/>
            <person name="Delahaunty K."/>
            <person name="Markovic C."/>
            <person name="Hall O."/>
            <person name="Minx P."/>
            <person name="Tomlinson C."/>
            <person name="Mitreva M."/>
            <person name="Hou S."/>
            <person name="Chen J."/>
            <person name="Wollam A."/>
            <person name="Pepin K.H."/>
            <person name="Johnson M."/>
            <person name="Bhonagiri V."/>
            <person name="Zhang X."/>
            <person name="Suruliraj S."/>
            <person name="Warren W."/>
            <person name="Chinwalla A."/>
            <person name="Mardis E.R."/>
            <person name="Wilson R.K."/>
        </authorList>
    </citation>
    <scope>NUCLEOTIDE SEQUENCE [LARGE SCALE GENOMIC DNA]</scope>
    <source>
        <strain evidence="2 3">ATCC 51873</strain>
    </source>
</reference>
<evidence type="ECO:0000313" key="2">
    <source>
        <dbReference type="EMBL" id="EHM40484.1"/>
    </source>
</evidence>
<evidence type="ECO:0000313" key="3">
    <source>
        <dbReference type="Proteomes" id="UP000005959"/>
    </source>
</evidence>
<keyword evidence="1" id="KW-0472">Membrane</keyword>
<gene>
    <name evidence="2" type="ORF">HMPREF0454_03322</name>
</gene>
<dbReference type="Proteomes" id="UP000005959">
    <property type="component" value="Unassembled WGS sequence"/>
</dbReference>
<dbReference type="HOGENOM" id="CLU_3136268_0_0_6"/>
<organism evidence="2 3">
    <name type="scientific">Hafnia alvei ATCC 51873</name>
    <dbReference type="NCBI Taxonomy" id="1002364"/>
    <lineage>
        <taxon>Bacteria</taxon>
        <taxon>Pseudomonadati</taxon>
        <taxon>Pseudomonadota</taxon>
        <taxon>Gammaproteobacteria</taxon>
        <taxon>Enterobacterales</taxon>
        <taxon>Hafniaceae</taxon>
        <taxon>Hafnia</taxon>
    </lineage>
</organism>
<evidence type="ECO:0000256" key="1">
    <source>
        <dbReference type="SAM" id="Phobius"/>
    </source>
</evidence>
<keyword evidence="1" id="KW-0812">Transmembrane</keyword>
<protein>
    <submittedName>
        <fullName evidence="2">Uncharacterized protein</fullName>
    </submittedName>
</protein>
<sequence>MVESWRGDSCSLLVGISFVWYYGEMYTMLARFGVLTTQILDIKKHPLRC</sequence>
<name>G9Y9Q3_HAFAL</name>
<accession>G9Y9Q3</accession>
<feature type="transmembrane region" description="Helical" evidence="1">
    <location>
        <begin position="12"/>
        <end position="34"/>
    </location>
</feature>
<proteinExistence type="predicted"/>
<comment type="caution">
    <text evidence="2">The sequence shown here is derived from an EMBL/GenBank/DDBJ whole genome shotgun (WGS) entry which is preliminary data.</text>
</comment>